<dbReference type="InterPro" id="IPR001714">
    <property type="entry name" value="Pept_M24_MAP"/>
</dbReference>
<organism evidence="5 6">
    <name type="scientific">Mycoplasma phocoenae</name>
    <dbReference type="NCBI Taxonomy" id="754517"/>
    <lineage>
        <taxon>Bacteria</taxon>
        <taxon>Bacillati</taxon>
        <taxon>Mycoplasmatota</taxon>
        <taxon>Mollicutes</taxon>
        <taxon>Mycoplasmataceae</taxon>
        <taxon>Mycoplasma</taxon>
    </lineage>
</organism>
<dbReference type="Proteomes" id="UP000501060">
    <property type="component" value="Chromosome"/>
</dbReference>
<dbReference type="InterPro" id="IPR000994">
    <property type="entry name" value="Pept_M24"/>
</dbReference>
<dbReference type="GO" id="GO:0008235">
    <property type="term" value="F:metalloexopeptidase activity"/>
    <property type="evidence" value="ECO:0007669"/>
    <property type="project" value="UniProtKB-ARBA"/>
</dbReference>
<evidence type="ECO:0000256" key="2">
    <source>
        <dbReference type="ARBA" id="ARBA00022801"/>
    </source>
</evidence>
<protein>
    <submittedName>
        <fullName evidence="5">Aminopeptidase P family protein</fullName>
    </submittedName>
</protein>
<dbReference type="PROSITE" id="PS00491">
    <property type="entry name" value="PROLINE_PEPTIDASE"/>
    <property type="match status" value="1"/>
</dbReference>
<keyword evidence="1" id="KW-0479">Metal-binding</keyword>
<evidence type="ECO:0000259" key="4">
    <source>
        <dbReference type="Pfam" id="PF01321"/>
    </source>
</evidence>
<dbReference type="PANTHER" id="PTHR46112">
    <property type="entry name" value="AMINOPEPTIDASE"/>
    <property type="match status" value="1"/>
</dbReference>
<keyword evidence="2" id="KW-0378">Hydrolase</keyword>
<dbReference type="GO" id="GO:0046872">
    <property type="term" value="F:metal ion binding"/>
    <property type="evidence" value="ECO:0007669"/>
    <property type="project" value="UniProtKB-KW"/>
</dbReference>
<dbReference type="PANTHER" id="PTHR46112:SF3">
    <property type="entry name" value="AMINOPEPTIDASE YPDF"/>
    <property type="match status" value="1"/>
</dbReference>
<feature type="domain" description="Peptidase M24" evidence="3">
    <location>
        <begin position="131"/>
        <end position="333"/>
    </location>
</feature>
<dbReference type="InterPro" id="IPR050659">
    <property type="entry name" value="Peptidase_M24B"/>
</dbReference>
<dbReference type="Pfam" id="PF00557">
    <property type="entry name" value="Peptidase_M24"/>
    <property type="match status" value="1"/>
</dbReference>
<dbReference type="SUPFAM" id="SSF53092">
    <property type="entry name" value="Creatinase/prolidase N-terminal domain"/>
    <property type="match status" value="1"/>
</dbReference>
<dbReference type="Gene3D" id="3.90.230.10">
    <property type="entry name" value="Creatinase/methionine aminopeptidase superfamily"/>
    <property type="match status" value="1"/>
</dbReference>
<dbReference type="SUPFAM" id="SSF55920">
    <property type="entry name" value="Creatinase/aminopeptidase"/>
    <property type="match status" value="1"/>
</dbReference>
<dbReference type="GO" id="GO:0004177">
    <property type="term" value="F:aminopeptidase activity"/>
    <property type="evidence" value="ECO:0007669"/>
    <property type="project" value="UniProtKB-KW"/>
</dbReference>
<dbReference type="CDD" id="cd01092">
    <property type="entry name" value="APP-like"/>
    <property type="match status" value="1"/>
</dbReference>
<proteinExistence type="predicted"/>
<dbReference type="InterPro" id="IPR000587">
    <property type="entry name" value="Creatinase_N"/>
</dbReference>
<dbReference type="RefSeq" id="WP_169605130.1">
    <property type="nucleotide sequence ID" value="NZ_CP051481.1"/>
</dbReference>
<dbReference type="InterPro" id="IPR029149">
    <property type="entry name" value="Creatin/AminoP/Spt16_N"/>
</dbReference>
<dbReference type="EMBL" id="CP051481">
    <property type="protein sequence ID" value="QJG67079.1"/>
    <property type="molecule type" value="Genomic_DNA"/>
</dbReference>
<evidence type="ECO:0000256" key="1">
    <source>
        <dbReference type="ARBA" id="ARBA00022723"/>
    </source>
</evidence>
<dbReference type="Gene3D" id="3.40.350.10">
    <property type="entry name" value="Creatinase/prolidase N-terminal domain"/>
    <property type="match status" value="1"/>
</dbReference>
<evidence type="ECO:0000313" key="5">
    <source>
        <dbReference type="EMBL" id="QJG67079.1"/>
    </source>
</evidence>
<keyword evidence="6" id="KW-1185">Reference proteome</keyword>
<keyword evidence="5" id="KW-0031">Aminopeptidase</keyword>
<accession>A0A858U4S8</accession>
<dbReference type="AlphaFoldDB" id="A0A858U4S8"/>
<evidence type="ECO:0000313" key="6">
    <source>
        <dbReference type="Proteomes" id="UP000501060"/>
    </source>
</evidence>
<evidence type="ECO:0000259" key="3">
    <source>
        <dbReference type="Pfam" id="PF00557"/>
    </source>
</evidence>
<reference evidence="5 6" key="1">
    <citation type="submission" date="2020-04" db="EMBL/GenBank/DDBJ databases">
        <title>Novel Mycoplasma species detected in Phocoena phocoena (harbor porpoise) from the USA.</title>
        <authorList>
            <person name="Volokhov D.V."/>
        </authorList>
    </citation>
    <scope>NUCLEOTIDE SEQUENCE [LARGE SCALE GENOMIC DNA]</scope>
    <source>
        <strain evidence="5 6">Phocoena C-264-GEN</strain>
    </source>
</reference>
<sequence length="346" mass="39075">MIKTELLKTFESQNIDVIISEAPETRLWMAEVQTSDGFLVIEKEKSYLFVDGRYIEYVTNNAKNVEVHLLLGTSLKDFLAEKKYKNVGIERDYLTVGTLERFQKMLPKAKFVSISGQWNRVHKDQREASIIEDACKISLEAFNEVTKYLKVGVTEKEISHKLGYLMRLFGAEKESFDSIVAFGSNAAEPHHHPTDATLSDGDIVKIDFGAEYLGWASDITRTFFFGTPKNEKLVEVLEIVKEAQKLGRQAVRPGIKTSEIDKICRDYIKEKGYGEYFTHSTGHGVGINVHELPNVSQTVDFTLEPGMVITVEPGIYIEGLGGARIEDTILVTKDGYKTLSRPEDYK</sequence>
<keyword evidence="5" id="KW-0645">Protease</keyword>
<dbReference type="PRINTS" id="PR00599">
    <property type="entry name" value="MAPEPTIDASE"/>
</dbReference>
<dbReference type="KEGG" id="mphe:HGG69_01975"/>
<dbReference type="InterPro" id="IPR001131">
    <property type="entry name" value="Peptidase_M24B_aminopep-P_CS"/>
</dbReference>
<dbReference type="Pfam" id="PF01321">
    <property type="entry name" value="Creatinase_N"/>
    <property type="match status" value="1"/>
</dbReference>
<dbReference type="InterPro" id="IPR036005">
    <property type="entry name" value="Creatinase/aminopeptidase-like"/>
</dbReference>
<name>A0A858U4S8_9MOLU</name>
<feature type="domain" description="Creatinase N-terminal" evidence="4">
    <location>
        <begin position="6"/>
        <end position="119"/>
    </location>
</feature>
<gene>
    <name evidence="5" type="ORF">HGG69_01975</name>
</gene>